<dbReference type="AlphaFoldDB" id="A0A5K1G722"/>
<evidence type="ECO:0008006" key="4">
    <source>
        <dbReference type="Google" id="ProtNLM"/>
    </source>
</evidence>
<gene>
    <name evidence="3" type="ORF">NYM_LOCUS26690</name>
</gene>
<keyword evidence="1" id="KW-0677">Repeat</keyword>
<evidence type="ECO:0000256" key="1">
    <source>
        <dbReference type="ARBA" id="ARBA00022737"/>
    </source>
</evidence>
<dbReference type="PANTHER" id="PTHR47926:SF347">
    <property type="entry name" value="PENTATRICOPEPTIDE REPEAT-CONTAINING PROTEIN"/>
    <property type="match status" value="1"/>
</dbReference>
<organism evidence="3">
    <name type="scientific">Nymphaea colorata</name>
    <name type="common">pocket water lily</name>
    <dbReference type="NCBI Taxonomy" id="210225"/>
    <lineage>
        <taxon>Eukaryota</taxon>
        <taxon>Viridiplantae</taxon>
        <taxon>Streptophyta</taxon>
        <taxon>Embryophyta</taxon>
        <taxon>Tracheophyta</taxon>
        <taxon>Spermatophyta</taxon>
        <taxon>Magnoliopsida</taxon>
        <taxon>Nymphaeales</taxon>
        <taxon>Nymphaeaceae</taxon>
        <taxon>Nymphaea</taxon>
    </lineage>
</organism>
<feature type="repeat" description="PPR" evidence="2">
    <location>
        <begin position="85"/>
        <end position="119"/>
    </location>
</feature>
<dbReference type="GO" id="GO:0003723">
    <property type="term" value="F:RNA binding"/>
    <property type="evidence" value="ECO:0007669"/>
    <property type="project" value="InterPro"/>
</dbReference>
<dbReference type="InterPro" id="IPR002885">
    <property type="entry name" value="PPR_rpt"/>
</dbReference>
<protein>
    <recommendedName>
        <fullName evidence="4">Pentacotripeptide-repeat region of PRORP domain-containing protein</fullName>
    </recommendedName>
</protein>
<dbReference type="NCBIfam" id="TIGR00756">
    <property type="entry name" value="PPR"/>
    <property type="match status" value="3"/>
</dbReference>
<dbReference type="Gene3D" id="1.25.40.10">
    <property type="entry name" value="Tetratricopeptide repeat domain"/>
    <property type="match status" value="1"/>
</dbReference>
<name>A0A5K1G722_9MAGN</name>
<proteinExistence type="predicted"/>
<evidence type="ECO:0000256" key="2">
    <source>
        <dbReference type="PROSITE-ProRule" id="PRU00708"/>
    </source>
</evidence>
<reference evidence="3" key="1">
    <citation type="submission" date="2019-09" db="EMBL/GenBank/DDBJ databases">
        <authorList>
            <person name="Zhang L."/>
        </authorList>
    </citation>
    <scope>NUCLEOTIDE SEQUENCE</scope>
</reference>
<dbReference type="Gramene" id="NC9G0112650.1">
    <property type="protein sequence ID" value="NC9G0112650.1:cds"/>
    <property type="gene ID" value="NC9G0112650"/>
</dbReference>
<dbReference type="GO" id="GO:0009451">
    <property type="term" value="P:RNA modification"/>
    <property type="evidence" value="ECO:0007669"/>
    <property type="project" value="InterPro"/>
</dbReference>
<evidence type="ECO:0000313" key="3">
    <source>
        <dbReference type="EMBL" id="VVW71731.1"/>
    </source>
</evidence>
<sequence length="165" mass="19318">MRNPGFFFIWRCRHLPLYSSGIPHLYRFDTQHQKTTIFRLNHETVNEKKSDRTSVLMFNSLITKHSRRGNLTDAKAVFDGMPFRNVTSWTAMLTACAENGEIENARKLFDTMPQRNLITWNAMMSAYISNRRLGVAYQLFRCMPERNSISWTCCVGIASMRLKQR</sequence>
<dbReference type="PANTHER" id="PTHR47926">
    <property type="entry name" value="PENTATRICOPEPTIDE REPEAT-CONTAINING PROTEIN"/>
    <property type="match status" value="1"/>
</dbReference>
<accession>A0A5K1G722</accession>
<dbReference type="Pfam" id="PF01535">
    <property type="entry name" value="PPR"/>
    <property type="match status" value="3"/>
</dbReference>
<dbReference type="EMBL" id="LR721787">
    <property type="protein sequence ID" value="VVW71731.1"/>
    <property type="molecule type" value="Genomic_DNA"/>
</dbReference>
<dbReference type="PROSITE" id="PS51375">
    <property type="entry name" value="PPR"/>
    <property type="match status" value="1"/>
</dbReference>
<dbReference type="InterPro" id="IPR011990">
    <property type="entry name" value="TPR-like_helical_dom_sf"/>
</dbReference>
<dbReference type="InterPro" id="IPR046960">
    <property type="entry name" value="PPR_At4g14850-like_plant"/>
</dbReference>